<evidence type="ECO:0000313" key="2">
    <source>
        <dbReference type="Proteomes" id="UP000076587"/>
    </source>
</evidence>
<name>A0A167DJD6_9GAMM</name>
<evidence type="ECO:0000313" key="1">
    <source>
        <dbReference type="EMBL" id="KZN48911.1"/>
    </source>
</evidence>
<comment type="caution">
    <text evidence="1">The sequence shown here is derived from an EMBL/GenBank/DDBJ whole genome shotgun (WGS) entry which is preliminary data.</text>
</comment>
<dbReference type="AlphaFoldDB" id="A0A167DJD6"/>
<gene>
    <name evidence="1" type="ORF">N482_25350</name>
</gene>
<protein>
    <submittedName>
        <fullName evidence="1">Uncharacterized protein</fullName>
    </submittedName>
</protein>
<organism evidence="1 2">
    <name type="scientific">Pseudoalteromonas luteoviolacea NCIMB 1942</name>
    <dbReference type="NCBI Taxonomy" id="1365253"/>
    <lineage>
        <taxon>Bacteria</taxon>
        <taxon>Pseudomonadati</taxon>
        <taxon>Pseudomonadota</taxon>
        <taxon>Gammaproteobacteria</taxon>
        <taxon>Alteromonadales</taxon>
        <taxon>Pseudoalteromonadaceae</taxon>
        <taxon>Pseudoalteromonas</taxon>
    </lineage>
</organism>
<reference evidence="1 2" key="1">
    <citation type="submission" date="2013-07" db="EMBL/GenBank/DDBJ databases">
        <title>Comparative Genomic and Metabolomic Analysis of Twelve Strains of Pseudoalteromonas luteoviolacea.</title>
        <authorList>
            <person name="Vynne N.G."/>
            <person name="Mansson M."/>
            <person name="Gram L."/>
        </authorList>
    </citation>
    <scope>NUCLEOTIDE SEQUENCE [LARGE SCALE GENOMIC DNA]</scope>
    <source>
        <strain evidence="1 2">NCIMB 1942</strain>
    </source>
</reference>
<dbReference type="PATRIC" id="fig|1365253.3.peg.1607"/>
<proteinExistence type="predicted"/>
<sequence length="50" mass="5733">MLIFYTPSGIENMIEMDGIPVNFQEDYQNHMKARKVACPALNKQFGIAEK</sequence>
<dbReference type="EMBL" id="AUXT01000142">
    <property type="protein sequence ID" value="KZN48911.1"/>
    <property type="molecule type" value="Genomic_DNA"/>
</dbReference>
<dbReference type="Proteomes" id="UP000076587">
    <property type="component" value="Unassembled WGS sequence"/>
</dbReference>
<accession>A0A167DJD6</accession>